<keyword evidence="12" id="KW-0408">Iron</keyword>
<keyword evidence="15" id="KW-1185">Reference proteome</keyword>
<organism evidence="14 15">
    <name type="scientific">Dietzia lutea</name>
    <dbReference type="NCBI Taxonomy" id="546160"/>
    <lineage>
        <taxon>Bacteria</taxon>
        <taxon>Bacillati</taxon>
        <taxon>Actinomycetota</taxon>
        <taxon>Actinomycetes</taxon>
        <taxon>Mycobacteriales</taxon>
        <taxon>Dietziaceae</taxon>
        <taxon>Dietzia</taxon>
    </lineage>
</organism>
<evidence type="ECO:0000256" key="10">
    <source>
        <dbReference type="ARBA" id="ARBA00023163"/>
    </source>
</evidence>
<keyword evidence="7 11" id="KW-0862">Zinc</keyword>
<keyword evidence="4" id="KW-0963">Cytoplasm</keyword>
<evidence type="ECO:0000256" key="6">
    <source>
        <dbReference type="ARBA" id="ARBA00022723"/>
    </source>
</evidence>
<comment type="cofactor">
    <cofactor evidence="11">
        <name>Zn(2+)</name>
        <dbReference type="ChEBI" id="CHEBI:29105"/>
    </cofactor>
    <text evidence="11">Binds 1 zinc ion per subunit.</text>
</comment>
<dbReference type="FunFam" id="1.10.10.10:FF:000459">
    <property type="entry name" value="Ferric uptake regulation protein"/>
    <property type="match status" value="1"/>
</dbReference>
<dbReference type="AlphaFoldDB" id="A0A2S1R696"/>
<feature type="binding site" evidence="12">
    <location>
        <position position="83"/>
    </location>
    <ligand>
        <name>Fe cation</name>
        <dbReference type="ChEBI" id="CHEBI:24875"/>
    </ligand>
</feature>
<proteinExistence type="inferred from homology"/>
<dbReference type="GO" id="GO:1900376">
    <property type="term" value="P:regulation of secondary metabolite biosynthetic process"/>
    <property type="evidence" value="ECO:0007669"/>
    <property type="project" value="TreeGrafter"/>
</dbReference>
<dbReference type="Proteomes" id="UP000244928">
    <property type="component" value="Chromosome"/>
</dbReference>
<dbReference type="RefSeq" id="WP_108847032.1">
    <property type="nucleotide sequence ID" value="NZ_CP015449.1"/>
</dbReference>
<feature type="binding site" evidence="11">
    <location>
        <position position="92"/>
    </location>
    <ligand>
        <name>Zn(2+)</name>
        <dbReference type="ChEBI" id="CHEBI:29105"/>
    </ligand>
</feature>
<evidence type="ECO:0000256" key="3">
    <source>
        <dbReference type="ARBA" id="ARBA00011738"/>
    </source>
</evidence>
<evidence type="ECO:0000313" key="14">
    <source>
        <dbReference type="EMBL" id="AWH91771.1"/>
    </source>
</evidence>
<evidence type="ECO:0000256" key="5">
    <source>
        <dbReference type="ARBA" id="ARBA00022491"/>
    </source>
</evidence>
<dbReference type="GO" id="GO:0045892">
    <property type="term" value="P:negative regulation of DNA-templated transcription"/>
    <property type="evidence" value="ECO:0007669"/>
    <property type="project" value="TreeGrafter"/>
</dbReference>
<feature type="binding site" evidence="12">
    <location>
        <position position="104"/>
    </location>
    <ligand>
        <name>Fe cation</name>
        <dbReference type="ChEBI" id="CHEBI:24875"/>
    </ligand>
</feature>
<feature type="binding site" evidence="11">
    <location>
        <position position="89"/>
    </location>
    <ligand>
        <name>Zn(2+)</name>
        <dbReference type="ChEBI" id="CHEBI:29105"/>
    </ligand>
</feature>
<dbReference type="CDD" id="cd07153">
    <property type="entry name" value="Fur_like"/>
    <property type="match status" value="1"/>
</dbReference>
<dbReference type="GO" id="GO:0003700">
    <property type="term" value="F:DNA-binding transcription factor activity"/>
    <property type="evidence" value="ECO:0007669"/>
    <property type="project" value="InterPro"/>
</dbReference>
<gene>
    <name evidence="14" type="ORF">A6035_05930</name>
</gene>
<name>A0A2S1R696_9ACTN</name>
<dbReference type="KEGG" id="dlu:A6035_05930"/>
<evidence type="ECO:0000256" key="2">
    <source>
        <dbReference type="ARBA" id="ARBA00007957"/>
    </source>
</evidence>
<dbReference type="InterPro" id="IPR043135">
    <property type="entry name" value="Fur_C"/>
</dbReference>
<dbReference type="Gene3D" id="3.30.1490.190">
    <property type="match status" value="1"/>
</dbReference>
<feature type="binding site" evidence="11">
    <location>
        <position position="129"/>
    </location>
    <ligand>
        <name>Zn(2+)</name>
        <dbReference type="ChEBI" id="CHEBI:29105"/>
    </ligand>
</feature>
<dbReference type="GO" id="GO:0005829">
    <property type="term" value="C:cytosol"/>
    <property type="evidence" value="ECO:0007669"/>
    <property type="project" value="TreeGrafter"/>
</dbReference>
<evidence type="ECO:0000313" key="15">
    <source>
        <dbReference type="Proteomes" id="UP000244928"/>
    </source>
</evidence>
<evidence type="ECO:0000256" key="13">
    <source>
        <dbReference type="SAM" id="MobiDB-lite"/>
    </source>
</evidence>
<accession>A0A2S1R696</accession>
<dbReference type="InterPro" id="IPR002481">
    <property type="entry name" value="FUR"/>
</dbReference>
<feature type="binding site" evidence="12">
    <location>
        <position position="121"/>
    </location>
    <ligand>
        <name>Fe cation</name>
        <dbReference type="ChEBI" id="CHEBI:24875"/>
    </ligand>
</feature>
<evidence type="ECO:0000256" key="8">
    <source>
        <dbReference type="ARBA" id="ARBA00023015"/>
    </source>
</evidence>
<evidence type="ECO:0000256" key="11">
    <source>
        <dbReference type="PIRSR" id="PIRSR602481-1"/>
    </source>
</evidence>
<evidence type="ECO:0000256" key="7">
    <source>
        <dbReference type="ARBA" id="ARBA00022833"/>
    </source>
</evidence>
<reference evidence="14 15" key="1">
    <citation type="submission" date="2016-04" db="EMBL/GenBank/DDBJ databases">
        <title>Complete genome sequence of Dietzia lutea YIM 80766T, a strain isolated from desert soil in Egypt.</title>
        <authorList>
            <person name="Zhao J."/>
            <person name="Hu B."/>
            <person name="Geng S."/>
            <person name="Nie Y."/>
            <person name="Tang Y."/>
        </authorList>
    </citation>
    <scope>NUCLEOTIDE SEQUENCE [LARGE SCALE GENOMIC DNA]</scope>
    <source>
        <strain evidence="14 15">YIM 80766</strain>
    </source>
</reference>
<comment type="subcellular location">
    <subcellularLocation>
        <location evidence="1">Cytoplasm</location>
    </subcellularLocation>
</comment>
<sequence>MTSSDRPIGVRSTRQRSAISGLLDESKGFRSAQDLHAELRERGDTIGLTTVYRTLQSMADAGAVDVLRTDSGELIFRKCSDSHHHHLVCRVCGFTVEVEEPGVEVWAHRAGRAHGFADVSHTVELFGVCARCAEAGADAGSGADAGGGADARAGFEPPAD</sequence>
<dbReference type="SUPFAM" id="SSF46785">
    <property type="entry name" value="Winged helix' DNA-binding domain"/>
    <property type="match status" value="1"/>
</dbReference>
<evidence type="ECO:0000256" key="4">
    <source>
        <dbReference type="ARBA" id="ARBA00022490"/>
    </source>
</evidence>
<dbReference type="Gene3D" id="1.10.10.10">
    <property type="entry name" value="Winged helix-like DNA-binding domain superfamily/Winged helix DNA-binding domain"/>
    <property type="match status" value="1"/>
</dbReference>
<evidence type="ECO:0000256" key="1">
    <source>
        <dbReference type="ARBA" id="ARBA00004496"/>
    </source>
</evidence>
<keyword evidence="10" id="KW-0804">Transcription</keyword>
<keyword evidence="5" id="KW-0678">Repressor</keyword>
<feature type="binding site" evidence="11">
    <location>
        <position position="132"/>
    </location>
    <ligand>
        <name>Zn(2+)</name>
        <dbReference type="ChEBI" id="CHEBI:29105"/>
    </ligand>
</feature>
<dbReference type="PANTHER" id="PTHR33202:SF2">
    <property type="entry name" value="FERRIC UPTAKE REGULATION PROTEIN"/>
    <property type="match status" value="1"/>
</dbReference>
<dbReference type="GO" id="GO:0008270">
    <property type="term" value="F:zinc ion binding"/>
    <property type="evidence" value="ECO:0007669"/>
    <property type="project" value="TreeGrafter"/>
</dbReference>
<keyword evidence="6 11" id="KW-0479">Metal-binding</keyword>
<evidence type="ECO:0000256" key="12">
    <source>
        <dbReference type="PIRSR" id="PIRSR602481-2"/>
    </source>
</evidence>
<protein>
    <submittedName>
        <fullName evidence="14">Transcriptional repressor</fullName>
    </submittedName>
</protein>
<dbReference type="GO" id="GO:0000976">
    <property type="term" value="F:transcription cis-regulatory region binding"/>
    <property type="evidence" value="ECO:0007669"/>
    <property type="project" value="TreeGrafter"/>
</dbReference>
<comment type="similarity">
    <text evidence="2">Belongs to the Fur family.</text>
</comment>
<comment type="cofactor">
    <cofactor evidence="12">
        <name>Mn(2+)</name>
        <dbReference type="ChEBI" id="CHEBI:29035"/>
    </cofactor>
    <cofactor evidence="12">
        <name>Fe(2+)</name>
        <dbReference type="ChEBI" id="CHEBI:29033"/>
    </cofactor>
    <text evidence="12">Binds 1 Mn(2+) or Fe(2+) ion per subunit.</text>
</comment>
<dbReference type="EMBL" id="CP015449">
    <property type="protein sequence ID" value="AWH91771.1"/>
    <property type="molecule type" value="Genomic_DNA"/>
</dbReference>
<evidence type="ECO:0000256" key="9">
    <source>
        <dbReference type="ARBA" id="ARBA00023125"/>
    </source>
</evidence>
<keyword evidence="8" id="KW-0805">Transcription regulation</keyword>
<dbReference type="Pfam" id="PF01475">
    <property type="entry name" value="FUR"/>
    <property type="match status" value="1"/>
</dbReference>
<dbReference type="PANTHER" id="PTHR33202">
    <property type="entry name" value="ZINC UPTAKE REGULATION PROTEIN"/>
    <property type="match status" value="1"/>
</dbReference>
<keyword evidence="9" id="KW-0238">DNA-binding</keyword>
<feature type="region of interest" description="Disordered" evidence="13">
    <location>
        <begin position="140"/>
        <end position="160"/>
    </location>
</feature>
<comment type="subunit">
    <text evidence="3">Homodimer.</text>
</comment>
<dbReference type="InterPro" id="IPR036390">
    <property type="entry name" value="WH_DNA-bd_sf"/>
</dbReference>
<dbReference type="InterPro" id="IPR036388">
    <property type="entry name" value="WH-like_DNA-bd_sf"/>
</dbReference>